<keyword evidence="3" id="KW-1185">Reference proteome</keyword>
<comment type="caution">
    <text evidence="2">The sequence shown here is derived from an EMBL/GenBank/DDBJ whole genome shotgun (WGS) entry which is preliminary data.</text>
</comment>
<protein>
    <submittedName>
        <fullName evidence="2">Uncharacterized protein</fullName>
    </submittedName>
</protein>
<feature type="transmembrane region" description="Helical" evidence="1">
    <location>
        <begin position="20"/>
        <end position="46"/>
    </location>
</feature>
<organism evidence="2 3">
    <name type="scientific">Staurois parvus</name>
    <dbReference type="NCBI Taxonomy" id="386267"/>
    <lineage>
        <taxon>Eukaryota</taxon>
        <taxon>Metazoa</taxon>
        <taxon>Chordata</taxon>
        <taxon>Craniata</taxon>
        <taxon>Vertebrata</taxon>
        <taxon>Euteleostomi</taxon>
        <taxon>Amphibia</taxon>
        <taxon>Batrachia</taxon>
        <taxon>Anura</taxon>
        <taxon>Neobatrachia</taxon>
        <taxon>Ranoidea</taxon>
        <taxon>Ranidae</taxon>
        <taxon>Staurois</taxon>
    </lineage>
</organism>
<feature type="non-terminal residue" evidence="2">
    <location>
        <position position="1"/>
    </location>
</feature>
<sequence length="96" mass="10437">YLLCRQLATSAHCALQHALIPLILCGLLIGGIAVVPSCFYIVMIPLTVDHGIFTRQGNVRDGLLHRWQPITIPCLNSPSSCATHSFTNVCRSSLHA</sequence>
<evidence type="ECO:0000313" key="3">
    <source>
        <dbReference type="Proteomes" id="UP001162483"/>
    </source>
</evidence>
<accession>A0ABN9G5N1</accession>
<evidence type="ECO:0000313" key="2">
    <source>
        <dbReference type="EMBL" id="CAI9604625.1"/>
    </source>
</evidence>
<name>A0ABN9G5N1_9NEOB</name>
<keyword evidence="1" id="KW-1133">Transmembrane helix</keyword>
<evidence type="ECO:0000256" key="1">
    <source>
        <dbReference type="SAM" id="Phobius"/>
    </source>
</evidence>
<proteinExistence type="predicted"/>
<keyword evidence="1" id="KW-0472">Membrane</keyword>
<dbReference type="Proteomes" id="UP001162483">
    <property type="component" value="Unassembled WGS sequence"/>
</dbReference>
<reference evidence="2" key="1">
    <citation type="submission" date="2023-05" db="EMBL/GenBank/DDBJ databases">
        <authorList>
            <person name="Stuckert A."/>
        </authorList>
    </citation>
    <scope>NUCLEOTIDE SEQUENCE</scope>
</reference>
<gene>
    <name evidence="2" type="ORF">SPARVUS_LOCUS13488391</name>
</gene>
<dbReference type="EMBL" id="CATNWA010018001">
    <property type="protein sequence ID" value="CAI9604625.1"/>
    <property type="molecule type" value="Genomic_DNA"/>
</dbReference>
<keyword evidence="1" id="KW-0812">Transmembrane</keyword>